<protein>
    <submittedName>
        <fullName evidence="1">DUF433 domain-containing protein</fullName>
    </submittedName>
</protein>
<dbReference type="PANTHER" id="PTHR34849:SF3">
    <property type="entry name" value="SSR2962 PROTEIN"/>
    <property type="match status" value="1"/>
</dbReference>
<accession>A0A6L9UGL4</accession>
<evidence type="ECO:0000313" key="2">
    <source>
        <dbReference type="Proteomes" id="UP000483035"/>
    </source>
</evidence>
<dbReference type="InterPro" id="IPR007367">
    <property type="entry name" value="DUF433"/>
</dbReference>
<dbReference type="Gene3D" id="1.10.10.10">
    <property type="entry name" value="Winged helix-like DNA-binding domain superfamily/Winged helix DNA-binding domain"/>
    <property type="match status" value="1"/>
</dbReference>
<dbReference type="InterPro" id="IPR009057">
    <property type="entry name" value="Homeodomain-like_sf"/>
</dbReference>
<dbReference type="PANTHER" id="PTHR34849">
    <property type="entry name" value="SSL5025 PROTEIN"/>
    <property type="match status" value="1"/>
</dbReference>
<proteinExistence type="predicted"/>
<reference evidence="1 2" key="1">
    <citation type="submission" date="2019-12" db="EMBL/GenBank/DDBJ databases">
        <title>Rhizobium genotypes associated with high levels of biological nitrogen fixation by grain legumes in a temperate-maritime cropping system.</title>
        <authorList>
            <person name="Maluk M."/>
            <person name="Francesc Ferrando Molina F."/>
            <person name="Lopez Del Egido L."/>
            <person name="Lafos M."/>
            <person name="Langarica-Fuentes A."/>
            <person name="Gebre Yohannes G."/>
            <person name="Young M.W."/>
            <person name="Martin P."/>
            <person name="Gantlett R."/>
            <person name="Kenicer G."/>
            <person name="Hawes C."/>
            <person name="Begg G.S."/>
            <person name="Quilliam R.S."/>
            <person name="Squire G.R."/>
            <person name="Poole P.S."/>
            <person name="Young P.W."/>
            <person name="Iannetta P.M."/>
            <person name="James E.K."/>
        </authorList>
    </citation>
    <scope>NUCLEOTIDE SEQUENCE [LARGE SCALE GENOMIC DNA]</scope>
    <source>
        <strain evidence="1 2">JHI1118</strain>
    </source>
</reference>
<organism evidence="1 2">
    <name type="scientific">Rhizobium lusitanum</name>
    <dbReference type="NCBI Taxonomy" id="293958"/>
    <lineage>
        <taxon>Bacteria</taxon>
        <taxon>Pseudomonadati</taxon>
        <taxon>Pseudomonadota</taxon>
        <taxon>Alphaproteobacteria</taxon>
        <taxon>Hyphomicrobiales</taxon>
        <taxon>Rhizobiaceae</taxon>
        <taxon>Rhizobium/Agrobacterium group</taxon>
        <taxon>Rhizobium</taxon>
    </lineage>
</organism>
<dbReference type="RefSeq" id="WP_163993850.1">
    <property type="nucleotide sequence ID" value="NZ_WUEY01000032.1"/>
</dbReference>
<dbReference type="EMBL" id="WUEY01000032">
    <property type="protein sequence ID" value="NEI74509.1"/>
    <property type="molecule type" value="Genomic_DNA"/>
</dbReference>
<dbReference type="AlphaFoldDB" id="A0A6L9UGL4"/>
<dbReference type="InterPro" id="IPR036388">
    <property type="entry name" value="WH-like_DNA-bd_sf"/>
</dbReference>
<gene>
    <name evidence="1" type="ORF">GR212_33725</name>
</gene>
<dbReference type="Pfam" id="PF04255">
    <property type="entry name" value="DUF433"/>
    <property type="match status" value="1"/>
</dbReference>
<sequence>MRPNMMKALTANEAASVTGVPLKQVNRIIDAGLMRGFVRKERGSRLVASQALIGLRLAYLTANALTPSARQRILEKVLADQSQMTVQEAPLRVDLQPLIEDVEAGLDRLDRARQAVKSDPAILGGDPVFAGTRIVVHSIADMLASGETAEAIAKAYPQLKEDQISIAADYTLAYPRRGRPRGKPAWRGKAAKSSRTLKFDDLPVA</sequence>
<dbReference type="SUPFAM" id="SSF46689">
    <property type="entry name" value="Homeodomain-like"/>
    <property type="match status" value="1"/>
</dbReference>
<evidence type="ECO:0000313" key="1">
    <source>
        <dbReference type="EMBL" id="NEI74509.1"/>
    </source>
</evidence>
<dbReference type="Proteomes" id="UP000483035">
    <property type="component" value="Unassembled WGS sequence"/>
</dbReference>
<comment type="caution">
    <text evidence="1">The sequence shown here is derived from an EMBL/GenBank/DDBJ whole genome shotgun (WGS) entry which is preliminary data.</text>
</comment>
<name>A0A6L9UGL4_9HYPH</name>